<evidence type="ECO:0000256" key="4">
    <source>
        <dbReference type="ARBA" id="ARBA00022982"/>
    </source>
</evidence>
<gene>
    <name evidence="9" type="ORF">ISF6_4272</name>
</gene>
<evidence type="ECO:0000259" key="8">
    <source>
        <dbReference type="PROSITE" id="PS51007"/>
    </source>
</evidence>
<dbReference type="PRINTS" id="PR00605">
    <property type="entry name" value="CYTCHROMECIC"/>
</dbReference>
<feature type="binding site" description="axial binding residue" evidence="7">
    <location>
        <position position="344"/>
    </location>
    <ligand>
        <name>heme c</name>
        <dbReference type="ChEBI" id="CHEBI:61717"/>
        <label>3</label>
    </ligand>
    <ligandPart>
        <name>Fe</name>
        <dbReference type="ChEBI" id="CHEBI:18248"/>
    </ligandPart>
</feature>
<sequence length="433" mass="45262">MTGPARRRIQVAALALAVLAAVALGVALLRELRGPAPAAAAPLPVGAPDPAAVARGAYLARAGNCGGCHSAPGGAEMAGGRGIDTPFGTVYAGNLTPDPETGLGGWSAEDFWRALHHGRSRDGRLLVPVFPYPEYTRVRRADADDLYAYLRSLPAVRQSAPAHTLRFPFDTPLALAAWRLLYFTPGEQADDPARDAAWNRGRYLVRGLGHCGACHTPRNALGGPRDADEFGGGPIPMQRWIAPSLASAAEAGVADWSDDEVVALLQTGRSARGIVTGPMAEVVFHSTQHLRDEDLRAMARYLRTLAPAGGAAPRSVAMTAPPPGPAPAEGPGARLYARHCADCHGDRGQGRAGAYPALAGNRTVTLDSPVNLLRTVLLGGFGPVTAGNPRPYGMPPYAGRLNDEELAALATYLRQAWGHAAPPVSALDVLAAR</sequence>
<keyword evidence="10" id="KW-1185">Reference proteome</keyword>
<reference evidence="9 10" key="2">
    <citation type="journal article" date="2016" name="Science">
        <title>A bacterium that degrades and assimilates poly(ethylene terephthalate).</title>
        <authorList>
            <person name="Yoshida S."/>
            <person name="Hiraga K."/>
            <person name="Takehana T."/>
            <person name="Taniguchi I."/>
            <person name="Yamaji H."/>
            <person name="Maeda Y."/>
            <person name="Toyohara K."/>
            <person name="Miyamoto K."/>
            <person name="Kimura Y."/>
            <person name="Oda K."/>
        </authorList>
    </citation>
    <scope>NUCLEOTIDE SEQUENCE [LARGE SCALE GENOMIC DNA]</scope>
    <source>
        <strain evidence="10">NBRC 110686 / TISTR 2288 / 201-F6</strain>
    </source>
</reference>
<dbReference type="InterPro" id="IPR008168">
    <property type="entry name" value="Cyt_C_IC"/>
</dbReference>
<dbReference type="Proteomes" id="UP000037660">
    <property type="component" value="Unassembled WGS sequence"/>
</dbReference>
<dbReference type="GO" id="GO:0016020">
    <property type="term" value="C:membrane"/>
    <property type="evidence" value="ECO:0007669"/>
    <property type="project" value="InterPro"/>
</dbReference>
<dbReference type="AlphaFoldDB" id="A0A0K8P5S9"/>
<dbReference type="EMBL" id="BBYR01000065">
    <property type="protein sequence ID" value="GAP38078.1"/>
    <property type="molecule type" value="Genomic_DNA"/>
</dbReference>
<keyword evidence="2 6" id="KW-0349">Heme</keyword>
<dbReference type="GO" id="GO:0016614">
    <property type="term" value="F:oxidoreductase activity, acting on CH-OH group of donors"/>
    <property type="evidence" value="ECO:0007669"/>
    <property type="project" value="InterPro"/>
</dbReference>
<dbReference type="SUPFAM" id="SSF46626">
    <property type="entry name" value="Cytochrome c"/>
    <property type="match status" value="3"/>
</dbReference>
<comment type="cofactor">
    <cofactor evidence="6">
        <name>heme c</name>
        <dbReference type="ChEBI" id="CHEBI:61717"/>
    </cofactor>
    <text evidence="6">Binds 3 heme c groups covalently per subunit.</text>
</comment>
<evidence type="ECO:0000256" key="2">
    <source>
        <dbReference type="ARBA" id="ARBA00022617"/>
    </source>
</evidence>
<evidence type="ECO:0000256" key="3">
    <source>
        <dbReference type="ARBA" id="ARBA00022723"/>
    </source>
</evidence>
<evidence type="ECO:0000256" key="5">
    <source>
        <dbReference type="ARBA" id="ARBA00023004"/>
    </source>
</evidence>
<feature type="domain" description="Cytochrome c" evidence="8">
    <location>
        <begin position="196"/>
        <end position="306"/>
    </location>
</feature>
<dbReference type="PROSITE" id="PS51007">
    <property type="entry name" value="CYTC"/>
    <property type="match status" value="3"/>
</dbReference>
<reference evidence="10" key="1">
    <citation type="submission" date="2015-07" db="EMBL/GenBank/DDBJ databases">
        <title>Discovery of a poly(ethylene terephthalate assimilation.</title>
        <authorList>
            <person name="Yoshida S."/>
            <person name="Hiraga K."/>
            <person name="Takehana T."/>
            <person name="Taniguchi I."/>
            <person name="Yamaji H."/>
            <person name="Maeda Y."/>
            <person name="Toyohara K."/>
            <person name="Miyamoto K."/>
            <person name="Kimura Y."/>
            <person name="Oda K."/>
        </authorList>
    </citation>
    <scope>NUCLEOTIDE SEQUENCE [LARGE SCALE GENOMIC DNA]</scope>
    <source>
        <strain evidence="10">NBRC 110686 / TISTR 2288 / 201-F6</strain>
    </source>
</reference>
<keyword evidence="4" id="KW-0249">Electron transport</keyword>
<dbReference type="Gene3D" id="1.10.760.10">
    <property type="entry name" value="Cytochrome c-like domain"/>
    <property type="match status" value="3"/>
</dbReference>
<evidence type="ECO:0000256" key="7">
    <source>
        <dbReference type="PIRSR" id="PIRSR000018-51"/>
    </source>
</evidence>
<evidence type="ECO:0000256" key="1">
    <source>
        <dbReference type="ARBA" id="ARBA00022448"/>
    </source>
</evidence>
<evidence type="ECO:0000313" key="9">
    <source>
        <dbReference type="EMBL" id="GAP38078.1"/>
    </source>
</evidence>
<dbReference type="PANTHER" id="PTHR35008">
    <property type="entry name" value="BLL4482 PROTEIN-RELATED"/>
    <property type="match status" value="1"/>
</dbReference>
<feature type="domain" description="Cytochrome c" evidence="8">
    <location>
        <begin position="51"/>
        <end position="154"/>
    </location>
</feature>
<dbReference type="GO" id="GO:0020037">
    <property type="term" value="F:heme binding"/>
    <property type="evidence" value="ECO:0007669"/>
    <property type="project" value="InterPro"/>
</dbReference>
<keyword evidence="1" id="KW-0813">Transport</keyword>
<feature type="binding site" description="covalent" evidence="6">
    <location>
        <position position="214"/>
    </location>
    <ligand>
        <name>heme c</name>
        <dbReference type="ChEBI" id="CHEBI:61717"/>
        <label>2</label>
    </ligand>
</feature>
<dbReference type="InterPro" id="IPR036909">
    <property type="entry name" value="Cyt_c-like_dom_sf"/>
</dbReference>
<name>A0A0K8P5S9_PISS1</name>
<feature type="binding site" description="covalent" evidence="6">
    <location>
        <position position="211"/>
    </location>
    <ligand>
        <name>heme c</name>
        <dbReference type="ChEBI" id="CHEBI:61717"/>
        <label>2</label>
    </ligand>
</feature>
<keyword evidence="5 7" id="KW-0408">Iron</keyword>
<keyword evidence="3 7" id="KW-0479">Metal-binding</keyword>
<feature type="domain" description="Cytochrome c" evidence="8">
    <location>
        <begin position="327"/>
        <end position="417"/>
    </location>
</feature>
<feature type="binding site" description="covalent" evidence="6">
    <location>
        <position position="68"/>
    </location>
    <ligand>
        <name>heme c</name>
        <dbReference type="ChEBI" id="CHEBI:61717"/>
        <label>1</label>
    </ligand>
</feature>
<proteinExistence type="predicted"/>
<dbReference type="InterPro" id="IPR051459">
    <property type="entry name" value="Cytochrome_c-type_DH"/>
</dbReference>
<accession>A0A0K8P5S9</accession>
<feature type="binding site" description="covalent" evidence="6">
    <location>
        <position position="343"/>
    </location>
    <ligand>
        <name>heme c</name>
        <dbReference type="ChEBI" id="CHEBI:61717"/>
        <label>3</label>
    </ligand>
</feature>
<organism evidence="9 10">
    <name type="scientific">Piscinibacter sakaiensis</name>
    <name type="common">Ideonella sakaiensis</name>
    <dbReference type="NCBI Taxonomy" id="1547922"/>
    <lineage>
        <taxon>Bacteria</taxon>
        <taxon>Pseudomonadati</taxon>
        <taxon>Pseudomonadota</taxon>
        <taxon>Betaproteobacteria</taxon>
        <taxon>Burkholderiales</taxon>
        <taxon>Sphaerotilaceae</taxon>
        <taxon>Piscinibacter</taxon>
    </lineage>
</organism>
<dbReference type="PIRSF" id="PIRSF000018">
    <property type="entry name" value="Mb_ADH_cyt_c"/>
    <property type="match status" value="1"/>
</dbReference>
<dbReference type="GO" id="GO:0009055">
    <property type="term" value="F:electron transfer activity"/>
    <property type="evidence" value="ECO:0007669"/>
    <property type="project" value="InterPro"/>
</dbReference>
<dbReference type="GO" id="GO:0005506">
    <property type="term" value="F:iron ion binding"/>
    <property type="evidence" value="ECO:0007669"/>
    <property type="project" value="InterPro"/>
</dbReference>
<dbReference type="STRING" id="1547922.ISF6_4272"/>
<dbReference type="PANTHER" id="PTHR35008:SF4">
    <property type="entry name" value="BLL4482 PROTEIN"/>
    <property type="match status" value="1"/>
</dbReference>
<dbReference type="InterPro" id="IPR009056">
    <property type="entry name" value="Cyt_c-like_dom"/>
</dbReference>
<protein>
    <submittedName>
        <fullName evidence="9">Putative diheme cytochrome c-553</fullName>
    </submittedName>
</protein>
<dbReference type="InterPro" id="IPR014353">
    <property type="entry name" value="Membr-bd_ADH_cyt_c"/>
</dbReference>
<feature type="binding site" description="covalent" evidence="6">
    <location>
        <position position="340"/>
    </location>
    <ligand>
        <name>heme c</name>
        <dbReference type="ChEBI" id="CHEBI:61717"/>
        <label>3</label>
    </ligand>
</feature>
<feature type="binding site" description="axial binding residue" evidence="7">
    <location>
        <position position="69"/>
    </location>
    <ligand>
        <name>heme c</name>
        <dbReference type="ChEBI" id="CHEBI:61717"/>
        <label>1</label>
    </ligand>
    <ligandPart>
        <name>Fe</name>
        <dbReference type="ChEBI" id="CHEBI:18248"/>
    </ligandPart>
</feature>
<comment type="caution">
    <text evidence="9">The sequence shown here is derived from an EMBL/GenBank/DDBJ whole genome shotgun (WGS) entry which is preliminary data.</text>
</comment>
<feature type="binding site" description="axial binding residue" evidence="7">
    <location>
        <position position="215"/>
    </location>
    <ligand>
        <name>heme c</name>
        <dbReference type="ChEBI" id="CHEBI:61717"/>
        <label>2</label>
    </ligand>
    <ligandPart>
        <name>Fe</name>
        <dbReference type="ChEBI" id="CHEBI:18248"/>
    </ligandPart>
</feature>
<feature type="binding site" description="covalent" evidence="6">
    <location>
        <position position="65"/>
    </location>
    <ligand>
        <name>heme c</name>
        <dbReference type="ChEBI" id="CHEBI:61717"/>
        <label>1</label>
    </ligand>
</feature>
<evidence type="ECO:0000313" key="10">
    <source>
        <dbReference type="Proteomes" id="UP000037660"/>
    </source>
</evidence>
<evidence type="ECO:0000256" key="6">
    <source>
        <dbReference type="PIRSR" id="PIRSR000018-50"/>
    </source>
</evidence>
<dbReference type="Pfam" id="PF00034">
    <property type="entry name" value="Cytochrom_C"/>
    <property type="match status" value="3"/>
</dbReference>